<evidence type="ECO:0000313" key="2">
    <source>
        <dbReference type="Proteomes" id="UP001060085"/>
    </source>
</evidence>
<evidence type="ECO:0000313" key="1">
    <source>
        <dbReference type="EMBL" id="KAI5654522.1"/>
    </source>
</evidence>
<dbReference type="EMBL" id="CM044707">
    <property type="protein sequence ID" value="KAI5654522.1"/>
    <property type="molecule type" value="Genomic_DNA"/>
</dbReference>
<protein>
    <submittedName>
        <fullName evidence="1">Uncharacterized protein</fullName>
    </submittedName>
</protein>
<sequence>MGLLSNSFSDVPGLFFLLIFISSFTAACSTRITGINVDNPAVEVTPIFPVGHGLSNGAGLCERVQVAGISRWKLGKYSSIYRLIAVPSVVIPERLHSKIQICFHKNSSLGLCQCEKDDWKNFHKGMWMSVMSPYEDRYVDVKFVGDFPGSVTVSVEEEFQGWRLIFCVLGVFLLLLAPVISSWVPFYYSSSMAIGVCLVIIILLFQGMKLLPTGRKNIFYITIYGSVLGAGSFLVHHFTVFVNSILINFGLGEEMHNPVSVFLIVGIVIAGAGLGYWLVRKFVISDDGRVDVGIAQFVKWAIRIVAVTLVFQSTLDTILALILLGSVLAIWYFVPSVKWHEIEDLSYPSNGSLWARRSGHGNKMHKRAEFFSRSGKKYSFATARNNTKGASPMFEGLQSPSHRVAQSQQDCYSRFNGKGKRNQQDFYSTYHRTPDRKKYSKQDWDDFTEESTRQAVAELASCPEFTDWVMKNADRIKLVPDDSSDESIESGSDSTDEHAVESSSGFRLFRW</sequence>
<keyword evidence="2" id="KW-1185">Reference proteome</keyword>
<dbReference type="Proteomes" id="UP001060085">
    <property type="component" value="Linkage Group LG07"/>
</dbReference>
<proteinExistence type="predicted"/>
<gene>
    <name evidence="1" type="ORF">M9H77_31709</name>
</gene>
<accession>A0ACC0A0V6</accession>
<comment type="caution">
    <text evidence="1">The sequence shown here is derived from an EMBL/GenBank/DDBJ whole genome shotgun (WGS) entry which is preliminary data.</text>
</comment>
<name>A0ACC0A0V6_CATRO</name>
<reference evidence="2" key="1">
    <citation type="journal article" date="2023" name="Nat. Plants">
        <title>Single-cell RNA sequencing provides a high-resolution roadmap for understanding the multicellular compartmentation of specialized metabolism.</title>
        <authorList>
            <person name="Sun S."/>
            <person name="Shen X."/>
            <person name="Li Y."/>
            <person name="Li Y."/>
            <person name="Wang S."/>
            <person name="Li R."/>
            <person name="Zhang H."/>
            <person name="Shen G."/>
            <person name="Guo B."/>
            <person name="Wei J."/>
            <person name="Xu J."/>
            <person name="St-Pierre B."/>
            <person name="Chen S."/>
            <person name="Sun C."/>
        </authorList>
    </citation>
    <scope>NUCLEOTIDE SEQUENCE [LARGE SCALE GENOMIC DNA]</scope>
</reference>
<organism evidence="1 2">
    <name type="scientific">Catharanthus roseus</name>
    <name type="common">Madagascar periwinkle</name>
    <name type="synonym">Vinca rosea</name>
    <dbReference type="NCBI Taxonomy" id="4058"/>
    <lineage>
        <taxon>Eukaryota</taxon>
        <taxon>Viridiplantae</taxon>
        <taxon>Streptophyta</taxon>
        <taxon>Embryophyta</taxon>
        <taxon>Tracheophyta</taxon>
        <taxon>Spermatophyta</taxon>
        <taxon>Magnoliopsida</taxon>
        <taxon>eudicotyledons</taxon>
        <taxon>Gunneridae</taxon>
        <taxon>Pentapetalae</taxon>
        <taxon>asterids</taxon>
        <taxon>lamiids</taxon>
        <taxon>Gentianales</taxon>
        <taxon>Apocynaceae</taxon>
        <taxon>Rauvolfioideae</taxon>
        <taxon>Vinceae</taxon>
        <taxon>Catharanthinae</taxon>
        <taxon>Catharanthus</taxon>
    </lineage>
</organism>